<dbReference type="HOGENOM" id="CLU_043982_0_0_1"/>
<dbReference type="OMA" id="TLYWACT"/>
<accession>M7SM16</accession>
<gene>
    <name evidence="2" type="ORF">UCREL1_5550</name>
</gene>
<sequence length="404" mass="45054">MAEPNDDEKRLKQLQAAEEELQRRRERGKLSQRAFRKRQSKASQDTREQNEKLKAAIEELVRVAGCNDRPELRKAIRNAALIAGVDARELDGPDDGGEGAVHFNNVDIDTAAINVISIISGEPDPAITIGPPDFYPPTAAASSSSQQRRRPLSPRLDYGLWFEGTSFMRLVDPPLDIVPYLGEGMYTLAGRINWACTEYLVGVCRRVAAASSLSACSTTGRSIDPEAALRGCAEIRRMVQHSPPLHDVRYVKAMAETRLDFRRRGYILVPKDSSEDATACAGKRDSAARLQRQVERDYAARGQETHVWATPEDVAQHVRAQLGDKGFARLEDMLRYQDNSPRITRPPGYVDGDGHSDDGMFGQTYALLRLLIQNLAESFVCFGDGPRWRADRVAALFTVRDWEV</sequence>
<evidence type="ECO:0008006" key="4">
    <source>
        <dbReference type="Google" id="ProtNLM"/>
    </source>
</evidence>
<dbReference type="KEGG" id="ela:UCREL1_5550"/>
<reference evidence="3" key="1">
    <citation type="journal article" date="2013" name="Genome Announc.">
        <title>Draft genome sequence of the grapevine dieback fungus Eutypa lata UCR-EL1.</title>
        <authorList>
            <person name="Blanco-Ulate B."/>
            <person name="Rolshausen P.E."/>
            <person name="Cantu D."/>
        </authorList>
    </citation>
    <scope>NUCLEOTIDE SEQUENCE [LARGE SCALE GENOMIC DNA]</scope>
    <source>
        <strain evidence="3">UCR-EL1</strain>
    </source>
</reference>
<evidence type="ECO:0000313" key="3">
    <source>
        <dbReference type="Proteomes" id="UP000012174"/>
    </source>
</evidence>
<proteinExistence type="predicted"/>
<dbReference type="EMBL" id="KB706433">
    <property type="protein sequence ID" value="EMR67429.1"/>
    <property type="molecule type" value="Genomic_DNA"/>
</dbReference>
<dbReference type="eggNOG" id="ENOG502SWBD">
    <property type="taxonomic scope" value="Eukaryota"/>
</dbReference>
<dbReference type="OrthoDB" id="4737775at2759"/>
<dbReference type="STRING" id="1287681.M7SM16"/>
<organism evidence="2 3">
    <name type="scientific">Eutypa lata (strain UCR-EL1)</name>
    <name type="common">Grapevine dieback disease fungus</name>
    <name type="synonym">Eutypa armeniacae</name>
    <dbReference type="NCBI Taxonomy" id="1287681"/>
    <lineage>
        <taxon>Eukaryota</taxon>
        <taxon>Fungi</taxon>
        <taxon>Dikarya</taxon>
        <taxon>Ascomycota</taxon>
        <taxon>Pezizomycotina</taxon>
        <taxon>Sordariomycetes</taxon>
        <taxon>Xylariomycetidae</taxon>
        <taxon>Xylariales</taxon>
        <taxon>Diatrypaceae</taxon>
        <taxon>Eutypa</taxon>
    </lineage>
</organism>
<dbReference type="Proteomes" id="UP000012174">
    <property type="component" value="Unassembled WGS sequence"/>
</dbReference>
<evidence type="ECO:0000256" key="1">
    <source>
        <dbReference type="SAM" id="MobiDB-lite"/>
    </source>
</evidence>
<evidence type="ECO:0000313" key="2">
    <source>
        <dbReference type="EMBL" id="EMR67429.1"/>
    </source>
</evidence>
<name>M7SM16_EUTLA</name>
<feature type="region of interest" description="Disordered" evidence="1">
    <location>
        <begin position="131"/>
        <end position="151"/>
    </location>
</feature>
<feature type="region of interest" description="Disordered" evidence="1">
    <location>
        <begin position="1"/>
        <end position="50"/>
    </location>
</feature>
<dbReference type="AlphaFoldDB" id="M7SM16"/>
<protein>
    <recommendedName>
        <fullName evidence="4">BZIP domain-containing protein</fullName>
    </recommendedName>
</protein>
<keyword evidence="3" id="KW-1185">Reference proteome</keyword>